<organism evidence="1">
    <name type="scientific">Myoviridae sp. ctdyF5</name>
    <dbReference type="NCBI Taxonomy" id="2825144"/>
    <lineage>
        <taxon>Viruses</taxon>
        <taxon>Duplodnaviria</taxon>
        <taxon>Heunggongvirae</taxon>
        <taxon>Uroviricota</taxon>
        <taxon>Caudoviricetes</taxon>
    </lineage>
</organism>
<name>A0A8S5U7L5_9CAUD</name>
<evidence type="ECO:0000313" key="1">
    <source>
        <dbReference type="EMBL" id="DAF90456.1"/>
    </source>
</evidence>
<proteinExistence type="predicted"/>
<protein>
    <submittedName>
        <fullName evidence="1">Uncharacterized protein</fullName>
    </submittedName>
</protein>
<sequence>MAATKSNQQESETSLRRGFFMACIQRAFLIFTPHNGQSVPLSINYTRHFPNVEVEHASYESNRWT</sequence>
<reference evidence="1" key="1">
    <citation type="journal article" date="2021" name="Proc. Natl. Acad. Sci. U.S.A.">
        <title>A Catalog of Tens of Thousands of Viruses from Human Metagenomes Reveals Hidden Associations with Chronic Diseases.</title>
        <authorList>
            <person name="Tisza M.J."/>
            <person name="Buck C.B."/>
        </authorList>
    </citation>
    <scope>NUCLEOTIDE SEQUENCE</scope>
    <source>
        <strain evidence="1">CtdyF5</strain>
    </source>
</reference>
<accession>A0A8S5U7L5</accession>
<dbReference type="EMBL" id="BK016029">
    <property type="protein sequence ID" value="DAF90456.1"/>
    <property type="molecule type" value="Genomic_DNA"/>
</dbReference>